<reference evidence="2" key="1">
    <citation type="submission" date="2021-03" db="UniProtKB">
        <authorList>
            <consortium name="EnsemblPlants"/>
        </authorList>
    </citation>
    <scope>IDENTIFICATION</scope>
</reference>
<dbReference type="Proteomes" id="UP000596661">
    <property type="component" value="Unassembled WGS sequence"/>
</dbReference>
<proteinExistence type="predicted"/>
<dbReference type="EnsemblPlants" id="evm.model.10.721">
    <property type="protein sequence ID" value="cds.evm.model.10.721"/>
    <property type="gene ID" value="evm.TU.10.721"/>
</dbReference>
<evidence type="ECO:0000256" key="1">
    <source>
        <dbReference type="SAM" id="MobiDB-lite"/>
    </source>
</evidence>
<accession>A0A803QQ42</accession>
<feature type="region of interest" description="Disordered" evidence="1">
    <location>
        <begin position="1"/>
        <end position="31"/>
    </location>
</feature>
<dbReference type="AlphaFoldDB" id="A0A803QQ42"/>
<dbReference type="Gramene" id="evm.model.10.721">
    <property type="protein sequence ID" value="cds.evm.model.10.721"/>
    <property type="gene ID" value="evm.TU.10.721"/>
</dbReference>
<organism evidence="2 3">
    <name type="scientific">Cannabis sativa</name>
    <name type="common">Hemp</name>
    <name type="synonym">Marijuana</name>
    <dbReference type="NCBI Taxonomy" id="3483"/>
    <lineage>
        <taxon>Eukaryota</taxon>
        <taxon>Viridiplantae</taxon>
        <taxon>Streptophyta</taxon>
        <taxon>Embryophyta</taxon>
        <taxon>Tracheophyta</taxon>
        <taxon>Spermatophyta</taxon>
        <taxon>Magnoliopsida</taxon>
        <taxon>eudicotyledons</taxon>
        <taxon>Gunneridae</taxon>
        <taxon>Pentapetalae</taxon>
        <taxon>rosids</taxon>
        <taxon>fabids</taxon>
        <taxon>Rosales</taxon>
        <taxon>Cannabaceae</taxon>
        <taxon>Cannabis</taxon>
    </lineage>
</organism>
<feature type="compositionally biased region" description="Basic and acidic residues" evidence="1">
    <location>
        <begin position="54"/>
        <end position="64"/>
    </location>
</feature>
<dbReference type="EMBL" id="UZAU01000811">
    <property type="status" value="NOT_ANNOTATED_CDS"/>
    <property type="molecule type" value="Genomic_DNA"/>
</dbReference>
<evidence type="ECO:0000313" key="2">
    <source>
        <dbReference type="EnsemblPlants" id="cds.evm.model.10.721"/>
    </source>
</evidence>
<protein>
    <submittedName>
        <fullName evidence="2">Uncharacterized protein</fullName>
    </submittedName>
</protein>
<sequence length="348" mass="39439">MAKTRANVQAKLEISAKKKKKGKNSTTGMKKTKLMKEVTGVEPLEFTDEDEDLEAKSNEGKFLKDVSQPPLSPRSSLRAIQQQEEVRTNFAVFLEVNQRFSNEVLQGLQSTPHVLRSEGVVRNLELLFSNLKKASKIKITKDDIDEEVAYWTSSMVWYVLGANPPLSVLEEDKDSVLTGVEPWLVLGDFNEILARDERIGDKARFFPSEFQNCVTDCHLEDVKFSEVQAREKLDEAQKKMHNDLLNVNFQAMELEARKENWGRKKTIGFNGGCSTRASSFKPACCFVGNRIFLEEVKAAVFSIPGIKSPGLDGYSTYFFQDNWELVGTDIYEVVTSFLHYGQLLKEIN</sequence>
<evidence type="ECO:0000313" key="3">
    <source>
        <dbReference type="Proteomes" id="UP000596661"/>
    </source>
</evidence>
<keyword evidence="3" id="KW-1185">Reference proteome</keyword>
<name>A0A803QQ42_CANSA</name>
<feature type="region of interest" description="Disordered" evidence="1">
    <location>
        <begin position="45"/>
        <end position="74"/>
    </location>
</feature>